<feature type="compositionally biased region" description="Low complexity" evidence="1">
    <location>
        <begin position="38"/>
        <end position="57"/>
    </location>
</feature>
<evidence type="ECO:0000256" key="1">
    <source>
        <dbReference type="SAM" id="MobiDB-lite"/>
    </source>
</evidence>
<dbReference type="EMBL" id="CP072643">
    <property type="protein sequence ID" value="QUV95519.1"/>
    <property type="molecule type" value="Genomic_DNA"/>
</dbReference>
<evidence type="ECO:0000313" key="3">
    <source>
        <dbReference type="Proteomes" id="UP000677668"/>
    </source>
</evidence>
<feature type="region of interest" description="Disordered" evidence="1">
    <location>
        <begin position="1"/>
        <end position="57"/>
    </location>
</feature>
<dbReference type="RefSeq" id="WP_211423740.1">
    <property type="nucleotide sequence ID" value="NZ_CP072643.1"/>
</dbReference>
<accession>A0ABX8B7G8</accession>
<keyword evidence="3" id="KW-1185">Reference proteome</keyword>
<gene>
    <name evidence="2" type="ORF">J8C05_11815</name>
</gene>
<dbReference type="Proteomes" id="UP000677668">
    <property type="component" value="Chromosome 2"/>
</dbReference>
<sequence>MKIRPGSPFGSGPTSSEPVKGKKRAGGLFGNLIEGLGETAETDASAETSTTSSVENPARSALAAIAAQSNLANPEEATAAVRQSAQSLLTLSFSETIQDSPLSERMADDLANLAANDPRFRRKMLSILSRLKTETPSHVGK</sequence>
<protein>
    <submittedName>
        <fullName evidence="2">Uncharacterized protein</fullName>
    </submittedName>
</protein>
<name>A0ABX8B7G8_9BACT</name>
<feature type="compositionally biased region" description="Low complexity" evidence="1">
    <location>
        <begin position="1"/>
        <end position="18"/>
    </location>
</feature>
<reference evidence="2 3" key="1">
    <citation type="submission" date="2021-03" db="EMBL/GenBank/DDBJ databases">
        <title>Genomic and phenotypic characterization of Chloracidobacterium isolates provides evidence for multiple species.</title>
        <authorList>
            <person name="Saini M.K."/>
            <person name="Costas A.M.G."/>
            <person name="Tank M."/>
            <person name="Bryant D.A."/>
        </authorList>
    </citation>
    <scope>NUCLEOTIDE SEQUENCE [LARGE SCALE GENOMIC DNA]</scope>
    <source>
        <strain evidence="2 3">N</strain>
    </source>
</reference>
<proteinExistence type="predicted"/>
<evidence type="ECO:0000313" key="2">
    <source>
        <dbReference type="EMBL" id="QUV95519.1"/>
    </source>
</evidence>
<organism evidence="2 3">
    <name type="scientific">Chloracidobacterium sp. N</name>
    <dbReference type="NCBI Taxonomy" id="2821540"/>
    <lineage>
        <taxon>Bacteria</taxon>
        <taxon>Pseudomonadati</taxon>
        <taxon>Acidobacteriota</taxon>
        <taxon>Terriglobia</taxon>
        <taxon>Terriglobales</taxon>
        <taxon>Acidobacteriaceae</taxon>
        <taxon>Chloracidobacterium</taxon>
        <taxon>Chloracidobacterium aggregatum</taxon>
    </lineage>
</organism>